<evidence type="ECO:0000256" key="7">
    <source>
        <dbReference type="SAM" id="Phobius"/>
    </source>
</evidence>
<organism evidence="11 12">
    <name type="scientific">Leptothrix discophora</name>
    <dbReference type="NCBI Taxonomy" id="89"/>
    <lineage>
        <taxon>Bacteria</taxon>
        <taxon>Pseudomonadati</taxon>
        <taxon>Pseudomonadota</taxon>
        <taxon>Betaproteobacteria</taxon>
        <taxon>Burkholderiales</taxon>
        <taxon>Sphaerotilaceae</taxon>
        <taxon>Leptothrix</taxon>
    </lineage>
</organism>
<dbReference type="NCBIfam" id="TIGR00229">
    <property type="entry name" value="sensory_box"/>
    <property type="match status" value="1"/>
</dbReference>
<evidence type="ECO:0000256" key="4">
    <source>
        <dbReference type="ARBA" id="ARBA00022989"/>
    </source>
</evidence>
<feature type="domain" description="PAC" evidence="9">
    <location>
        <begin position="431"/>
        <end position="483"/>
    </location>
</feature>
<evidence type="ECO:0000256" key="3">
    <source>
        <dbReference type="ARBA" id="ARBA00022692"/>
    </source>
</evidence>
<evidence type="ECO:0000256" key="6">
    <source>
        <dbReference type="SAM" id="MobiDB-lite"/>
    </source>
</evidence>
<dbReference type="GO" id="GO:0052621">
    <property type="term" value="F:diguanylate cyclase activity"/>
    <property type="evidence" value="ECO:0007669"/>
    <property type="project" value="UniProtKB-EC"/>
</dbReference>
<evidence type="ECO:0000313" key="12">
    <source>
        <dbReference type="Proteomes" id="UP001235760"/>
    </source>
</evidence>
<dbReference type="Gene3D" id="3.30.70.270">
    <property type="match status" value="1"/>
</dbReference>
<feature type="region of interest" description="Disordered" evidence="6">
    <location>
        <begin position="1"/>
        <end position="48"/>
    </location>
</feature>
<dbReference type="Pfam" id="PF00990">
    <property type="entry name" value="GGDEF"/>
    <property type="match status" value="1"/>
</dbReference>
<keyword evidence="4 7" id="KW-1133">Transmembrane helix</keyword>
<dbReference type="SMART" id="SM00267">
    <property type="entry name" value="GGDEF"/>
    <property type="match status" value="1"/>
</dbReference>
<comment type="caution">
    <text evidence="11">The sequence shown here is derived from an EMBL/GenBank/DDBJ whole genome shotgun (WGS) entry which is preliminary data.</text>
</comment>
<dbReference type="InterPro" id="IPR000160">
    <property type="entry name" value="GGDEF_dom"/>
</dbReference>
<feature type="compositionally biased region" description="Basic residues" evidence="6">
    <location>
        <begin position="35"/>
        <end position="47"/>
    </location>
</feature>
<keyword evidence="11" id="KW-0808">Transferase</keyword>
<dbReference type="InterPro" id="IPR001610">
    <property type="entry name" value="PAC"/>
</dbReference>
<dbReference type="Proteomes" id="UP001235760">
    <property type="component" value="Unassembled WGS sequence"/>
</dbReference>
<dbReference type="PROSITE" id="PS50113">
    <property type="entry name" value="PAC"/>
    <property type="match status" value="1"/>
</dbReference>
<dbReference type="EC" id="2.7.7.65" evidence="11"/>
<dbReference type="InterPro" id="IPR000700">
    <property type="entry name" value="PAS-assoc_C"/>
</dbReference>
<dbReference type="CDD" id="cd00130">
    <property type="entry name" value="PAS"/>
    <property type="match status" value="1"/>
</dbReference>
<evidence type="ECO:0000259" key="10">
    <source>
        <dbReference type="PROSITE" id="PS50887"/>
    </source>
</evidence>
<dbReference type="SMART" id="SM00091">
    <property type="entry name" value="PAS"/>
    <property type="match status" value="1"/>
</dbReference>
<feature type="domain" description="PAS" evidence="8">
    <location>
        <begin position="358"/>
        <end position="428"/>
    </location>
</feature>
<dbReference type="PANTHER" id="PTHR44757">
    <property type="entry name" value="DIGUANYLATE CYCLASE DGCP"/>
    <property type="match status" value="1"/>
</dbReference>
<evidence type="ECO:0000256" key="5">
    <source>
        <dbReference type="ARBA" id="ARBA00023136"/>
    </source>
</evidence>
<dbReference type="CDD" id="cd12915">
    <property type="entry name" value="PDC2_DGC_like"/>
    <property type="match status" value="1"/>
</dbReference>
<feature type="domain" description="GGDEF" evidence="10">
    <location>
        <begin position="515"/>
        <end position="653"/>
    </location>
</feature>
<evidence type="ECO:0000259" key="8">
    <source>
        <dbReference type="PROSITE" id="PS50112"/>
    </source>
</evidence>
<dbReference type="RefSeq" id="WP_305749249.1">
    <property type="nucleotide sequence ID" value="NZ_JAUZEE010000003.1"/>
</dbReference>
<dbReference type="InterPro" id="IPR033479">
    <property type="entry name" value="dCache_1"/>
</dbReference>
<keyword evidence="12" id="KW-1185">Reference proteome</keyword>
<accession>A0ABT9G2M2</accession>
<dbReference type="NCBIfam" id="TIGR00254">
    <property type="entry name" value="GGDEF"/>
    <property type="match status" value="1"/>
</dbReference>
<keyword evidence="2" id="KW-1003">Cell membrane</keyword>
<dbReference type="PANTHER" id="PTHR44757:SF2">
    <property type="entry name" value="BIOFILM ARCHITECTURE MAINTENANCE PROTEIN MBAA"/>
    <property type="match status" value="1"/>
</dbReference>
<dbReference type="PROSITE" id="PS50887">
    <property type="entry name" value="GGDEF"/>
    <property type="match status" value="1"/>
</dbReference>
<dbReference type="EMBL" id="JAUZEE010000003">
    <property type="protein sequence ID" value="MDP4300713.1"/>
    <property type="molecule type" value="Genomic_DNA"/>
</dbReference>
<dbReference type="Pfam" id="PF08448">
    <property type="entry name" value="PAS_4"/>
    <property type="match status" value="1"/>
</dbReference>
<feature type="transmembrane region" description="Helical" evidence="7">
    <location>
        <begin position="326"/>
        <end position="348"/>
    </location>
</feature>
<dbReference type="CDD" id="cd01949">
    <property type="entry name" value="GGDEF"/>
    <property type="match status" value="1"/>
</dbReference>
<feature type="compositionally biased region" description="Low complexity" evidence="6">
    <location>
        <begin position="13"/>
        <end position="31"/>
    </location>
</feature>
<keyword evidence="5 7" id="KW-0472">Membrane</keyword>
<dbReference type="InterPro" id="IPR043128">
    <property type="entry name" value="Rev_trsase/Diguanyl_cyclase"/>
</dbReference>
<dbReference type="InterPro" id="IPR000014">
    <property type="entry name" value="PAS"/>
</dbReference>
<dbReference type="Pfam" id="PF02743">
    <property type="entry name" value="dCache_1"/>
    <property type="match status" value="1"/>
</dbReference>
<dbReference type="SUPFAM" id="SSF55785">
    <property type="entry name" value="PYP-like sensor domain (PAS domain)"/>
    <property type="match status" value="1"/>
</dbReference>
<dbReference type="Gene3D" id="3.30.450.20">
    <property type="entry name" value="PAS domain"/>
    <property type="match status" value="3"/>
</dbReference>
<evidence type="ECO:0000259" key="9">
    <source>
        <dbReference type="PROSITE" id="PS50113"/>
    </source>
</evidence>
<dbReference type="SUPFAM" id="SSF55073">
    <property type="entry name" value="Nucleotide cyclase"/>
    <property type="match status" value="1"/>
</dbReference>
<dbReference type="PROSITE" id="PS50112">
    <property type="entry name" value="PAS"/>
    <property type="match status" value="1"/>
</dbReference>
<dbReference type="InterPro" id="IPR035965">
    <property type="entry name" value="PAS-like_dom_sf"/>
</dbReference>
<comment type="subcellular location">
    <subcellularLocation>
        <location evidence="1">Cell membrane</location>
        <topology evidence="1">Multi-pass membrane protein</topology>
    </subcellularLocation>
</comment>
<dbReference type="InterPro" id="IPR029787">
    <property type="entry name" value="Nucleotide_cyclase"/>
</dbReference>
<evidence type="ECO:0000256" key="1">
    <source>
        <dbReference type="ARBA" id="ARBA00004651"/>
    </source>
</evidence>
<protein>
    <submittedName>
        <fullName evidence="11">Diguanylate cyclase</fullName>
        <ecNumber evidence="11">2.7.7.65</ecNumber>
    </submittedName>
</protein>
<gene>
    <name evidence="11" type="ORF">Q8X39_08700</name>
</gene>
<evidence type="ECO:0000256" key="2">
    <source>
        <dbReference type="ARBA" id="ARBA00022475"/>
    </source>
</evidence>
<dbReference type="CDD" id="cd18773">
    <property type="entry name" value="PDC1_HK_sensor"/>
    <property type="match status" value="1"/>
</dbReference>
<keyword evidence="11" id="KW-0548">Nucleotidyltransferase</keyword>
<evidence type="ECO:0000313" key="11">
    <source>
        <dbReference type="EMBL" id="MDP4300713.1"/>
    </source>
</evidence>
<feature type="transmembrane region" description="Helical" evidence="7">
    <location>
        <begin position="54"/>
        <end position="77"/>
    </location>
</feature>
<sequence length="660" mass="72630">MAWSRARRRIDAPSTLPSTLPSGSLGGTTTTRFGGAHRRNWPGRPTRRSATPRWPYLLAVALVVVLVLGLAALALVLEHDRQRERAALATQNIARLLDANLRSLFEQADASLTVVAARESRRPVGEAALSLPMQRQVEQSSGLRDLRIADADGRWIAGGERDAALNQGGALARLAQLKPARMLVEGPRRDAPTGEWVLTVMRPVVDANGRFMGAVAADLTVHRLDRLFEGLELGESGAASLRTQRMALVYRKPWPADEDKVLGGTEVSRQLRDELAKPAVEGIYTASTAIDGIERVNAWRRVQGLPLVVLVGMAVDDFTADWRRQLTMVGLLAGVAVLTVGVLVWMLYRASLRRIGVAEQRFEAIVRYSRDAIISKSLDSHVTSWNAGAEAALGWHEDEMLGESIGRVLPPERQHEEAEIMARVLRGEVIEPFDTVRLHRDGRRVDMSISVAPLYDEQGRVVGASSIGRDVTRQKAMEEEIRSLAFLDALTRLPNRRLLMDRLGQALTRARRERRHGALIFIDLDRFKELNDTLGHEAGDRVLVETAQRLAGAVRNSDTVGRLGGDEFVVICPDLGADPETALHDVQQLVVKLDHALSQPLALGELSAGIPASLGWRVFGPQDHDADQVLKDADQAMYAQKAGHRLRDNAVNESLFDRSI</sequence>
<reference evidence="11 12" key="1">
    <citation type="submission" date="2023-08" db="EMBL/GenBank/DDBJ databases">
        <authorList>
            <person name="Roldan D.M."/>
            <person name="Menes R.J."/>
        </authorList>
    </citation>
    <scope>NUCLEOTIDE SEQUENCE [LARGE SCALE GENOMIC DNA]</scope>
    <source>
        <strain evidence="11 12">CCM 2812</strain>
    </source>
</reference>
<name>A0ABT9G2M2_LEPDI</name>
<dbReference type="InterPro" id="IPR013656">
    <property type="entry name" value="PAS_4"/>
</dbReference>
<dbReference type="InterPro" id="IPR052155">
    <property type="entry name" value="Biofilm_reg_signaling"/>
</dbReference>
<proteinExistence type="predicted"/>
<dbReference type="SMART" id="SM00086">
    <property type="entry name" value="PAC"/>
    <property type="match status" value="1"/>
</dbReference>
<keyword evidence="3 7" id="KW-0812">Transmembrane</keyword>